<dbReference type="EMBL" id="JAHWGI010001324">
    <property type="protein sequence ID" value="KAK3928246.1"/>
    <property type="molecule type" value="Genomic_DNA"/>
</dbReference>
<dbReference type="PANTHER" id="PTHR45913">
    <property type="entry name" value="EPM2A-INTERACTING PROTEIN 1"/>
    <property type="match status" value="1"/>
</dbReference>
<dbReference type="Proteomes" id="UP001219518">
    <property type="component" value="Unassembled WGS sequence"/>
</dbReference>
<comment type="caution">
    <text evidence="1">The sequence shown here is derived from an EMBL/GenBank/DDBJ whole genome shotgun (WGS) entry which is preliminary data.</text>
</comment>
<keyword evidence="2" id="KW-1185">Reference proteome</keyword>
<reference evidence="1" key="2">
    <citation type="journal article" date="2023" name="BMC Genomics">
        <title>Pest status, molecular evolution, and epigenetic factors derived from the genome assembly of Frankliniella fusca, a thysanopteran phytovirus vector.</title>
        <authorList>
            <person name="Catto M.A."/>
            <person name="Labadie P.E."/>
            <person name="Jacobson A.L."/>
            <person name="Kennedy G.G."/>
            <person name="Srinivasan R."/>
            <person name="Hunt B.G."/>
        </authorList>
    </citation>
    <scope>NUCLEOTIDE SEQUENCE</scope>
    <source>
        <strain evidence="1">PL_HMW_Pooled</strain>
    </source>
</reference>
<dbReference type="PANTHER" id="PTHR45913:SF5">
    <property type="entry name" value="GENERAL TRANSCRIPTION FACTOR II-I REPEAT DOMAIN-CONTAINING PROTEIN 2A-LIKE PROTEIN"/>
    <property type="match status" value="1"/>
</dbReference>
<evidence type="ECO:0000313" key="1">
    <source>
        <dbReference type="EMBL" id="KAK3928246.1"/>
    </source>
</evidence>
<dbReference type="InterPro" id="IPR012337">
    <property type="entry name" value="RNaseH-like_sf"/>
</dbReference>
<gene>
    <name evidence="1" type="ORF">KUF71_000516</name>
</gene>
<accession>A0AAE1HXB9</accession>
<sequence>MQAVEDALDSAGLPLANLYNVATDGAAVMTGRHTGLVARLRQRVREAGSATDVVGIHCIIHREALCAKVVRLEHVMSVVVKTVNFIRVKGHGLNHSDFQTFLKDIEAEYSDVPYFTDVRWLSCGTVLQRFFSLRSEIGHFMETKNMPVPELSDESWVRDLAFFVDITQHLNALNMQLQGKGKLAPELYDTVNAFRTKLNLWKSQLESNQYVHFGSLQSVSACDDPINNETDVQILSELDAEFERWFADVEPMMKLFEIFTAPFGVKPADAPAELQMELIDLQCDRLFKERYRMSDDLLTFYQALPKARFPTLHLTAARIISMFGTTYMCEQFLARPSALKKL</sequence>
<protein>
    <submittedName>
        <fullName evidence="1">General transcription factor II-I repeat domain-containing protein 2</fullName>
    </submittedName>
</protein>
<name>A0AAE1HXB9_9NEOP</name>
<reference evidence="1" key="1">
    <citation type="submission" date="2021-07" db="EMBL/GenBank/DDBJ databases">
        <authorList>
            <person name="Catto M.A."/>
            <person name="Jacobson A."/>
            <person name="Kennedy G."/>
            <person name="Labadie P."/>
            <person name="Hunt B.G."/>
            <person name="Srinivasan R."/>
        </authorList>
    </citation>
    <scope>NUCLEOTIDE SEQUENCE</scope>
    <source>
        <strain evidence="1">PL_HMW_Pooled</strain>
        <tissue evidence="1">Head</tissue>
    </source>
</reference>
<proteinExistence type="predicted"/>
<dbReference type="SUPFAM" id="SSF53098">
    <property type="entry name" value="Ribonuclease H-like"/>
    <property type="match status" value="1"/>
</dbReference>
<dbReference type="AlphaFoldDB" id="A0AAE1HXB9"/>
<evidence type="ECO:0000313" key="2">
    <source>
        <dbReference type="Proteomes" id="UP001219518"/>
    </source>
</evidence>
<organism evidence="1 2">
    <name type="scientific">Frankliniella fusca</name>
    <dbReference type="NCBI Taxonomy" id="407009"/>
    <lineage>
        <taxon>Eukaryota</taxon>
        <taxon>Metazoa</taxon>
        <taxon>Ecdysozoa</taxon>
        <taxon>Arthropoda</taxon>
        <taxon>Hexapoda</taxon>
        <taxon>Insecta</taxon>
        <taxon>Pterygota</taxon>
        <taxon>Neoptera</taxon>
        <taxon>Paraneoptera</taxon>
        <taxon>Thysanoptera</taxon>
        <taxon>Terebrantia</taxon>
        <taxon>Thripoidea</taxon>
        <taxon>Thripidae</taxon>
        <taxon>Frankliniella</taxon>
    </lineage>
</organism>